<dbReference type="Proteomes" id="UP000219514">
    <property type="component" value="Unassembled WGS sequence"/>
</dbReference>
<feature type="transmembrane region" description="Helical" evidence="5">
    <location>
        <begin position="214"/>
        <end position="237"/>
    </location>
</feature>
<feature type="transmembrane region" description="Helical" evidence="5">
    <location>
        <begin position="338"/>
        <end position="357"/>
    </location>
</feature>
<evidence type="ECO:0000313" key="8">
    <source>
        <dbReference type="Proteomes" id="UP000219514"/>
    </source>
</evidence>
<evidence type="ECO:0000256" key="2">
    <source>
        <dbReference type="ARBA" id="ARBA00022692"/>
    </source>
</evidence>
<evidence type="ECO:0000313" key="7">
    <source>
        <dbReference type="EMBL" id="SNX98576.1"/>
    </source>
</evidence>
<keyword evidence="8" id="KW-1185">Reference proteome</keyword>
<dbReference type="GO" id="GO:0022857">
    <property type="term" value="F:transmembrane transporter activity"/>
    <property type="evidence" value="ECO:0007669"/>
    <property type="project" value="InterPro"/>
</dbReference>
<comment type="subcellular location">
    <subcellularLocation>
        <location evidence="1">Cell membrane</location>
        <topology evidence="1">Multi-pass membrane protein</topology>
    </subcellularLocation>
</comment>
<protein>
    <submittedName>
        <fullName evidence="7">Nitrate/nitrite transporter NarK</fullName>
    </submittedName>
</protein>
<feature type="transmembrane region" description="Helical" evidence="5">
    <location>
        <begin position="278"/>
        <end position="297"/>
    </location>
</feature>
<feature type="domain" description="Major facilitator superfamily (MFS) profile" evidence="6">
    <location>
        <begin position="16"/>
        <end position="393"/>
    </location>
</feature>
<dbReference type="InterPro" id="IPR050327">
    <property type="entry name" value="Proton-linked_MCT"/>
</dbReference>
<feature type="transmembrane region" description="Helical" evidence="5">
    <location>
        <begin position="173"/>
        <end position="193"/>
    </location>
</feature>
<dbReference type="SUPFAM" id="SSF103473">
    <property type="entry name" value="MFS general substrate transporter"/>
    <property type="match status" value="1"/>
</dbReference>
<feature type="transmembrane region" description="Helical" evidence="5">
    <location>
        <begin position="369"/>
        <end position="389"/>
    </location>
</feature>
<dbReference type="PANTHER" id="PTHR11360">
    <property type="entry name" value="MONOCARBOXYLATE TRANSPORTER"/>
    <property type="match status" value="1"/>
</dbReference>
<sequence length="411" mass="39365">MSRAPGPDAGSPDRSPSLRPVASGVLANLAVGTLFAWSLVAPDVTADVGAPPGSGSAVFAAALVVFTAVLLGVGRGMARFGPRWLLGAAAVLAGAGLGLTATAQRPELPWLGVGLLFGAANGVAYGVSVALAARVPERRRGAASGLVVGAYAAGPVLLGFAAPPALAVAGWRTALAVLAVTATGLLVAAAALAPADRAAGAGADRAREPVERGALVALWVLFAGGAAPGLVLFATAAPLAAARGLDAEAAGAAVSLLAAGNLAGRLAAGWWSDAVGRLPALVTALAVTTTALGALAVSSGAAAVLPAFAAVGLAYGAVSALVPAATADRVGARAFATVYGRVFTAWGCAGLLAPALAGEVAAAGSRRPGALLLLAAPVVPAVLAVVALARRPTGRGPSAAGNRPTPAGGRG</sequence>
<gene>
    <name evidence="7" type="ORF">SAMN06893097_11191</name>
</gene>
<feature type="transmembrane region" description="Helical" evidence="5">
    <location>
        <begin position="145"/>
        <end position="167"/>
    </location>
</feature>
<feature type="transmembrane region" description="Helical" evidence="5">
    <location>
        <begin position="249"/>
        <end position="271"/>
    </location>
</feature>
<feature type="transmembrane region" description="Helical" evidence="5">
    <location>
        <begin position="21"/>
        <end position="41"/>
    </location>
</feature>
<dbReference type="Pfam" id="PF07690">
    <property type="entry name" value="MFS_1"/>
    <property type="match status" value="2"/>
</dbReference>
<feature type="transmembrane region" description="Helical" evidence="5">
    <location>
        <begin position="110"/>
        <end position="133"/>
    </location>
</feature>
<evidence type="ECO:0000259" key="6">
    <source>
        <dbReference type="PROSITE" id="PS50850"/>
    </source>
</evidence>
<feature type="transmembrane region" description="Helical" evidence="5">
    <location>
        <begin position="85"/>
        <end position="104"/>
    </location>
</feature>
<accession>A0A285EKI6</accession>
<dbReference type="Gene3D" id="1.20.1250.20">
    <property type="entry name" value="MFS general substrate transporter like domains"/>
    <property type="match status" value="2"/>
</dbReference>
<dbReference type="InterPro" id="IPR036259">
    <property type="entry name" value="MFS_trans_sf"/>
</dbReference>
<proteinExistence type="predicted"/>
<dbReference type="RefSeq" id="WP_172442569.1">
    <property type="nucleotide sequence ID" value="NZ_JACHXB010000002.1"/>
</dbReference>
<dbReference type="InterPro" id="IPR020846">
    <property type="entry name" value="MFS_dom"/>
</dbReference>
<keyword evidence="2 5" id="KW-0812">Transmembrane</keyword>
<dbReference type="InterPro" id="IPR011701">
    <property type="entry name" value="MFS"/>
</dbReference>
<dbReference type="AlphaFoldDB" id="A0A285EKI6"/>
<organism evidence="7 8">
    <name type="scientific">Geodermatophilus sabuli</name>
    <dbReference type="NCBI Taxonomy" id="1564158"/>
    <lineage>
        <taxon>Bacteria</taxon>
        <taxon>Bacillati</taxon>
        <taxon>Actinomycetota</taxon>
        <taxon>Actinomycetes</taxon>
        <taxon>Geodermatophilales</taxon>
        <taxon>Geodermatophilaceae</taxon>
        <taxon>Geodermatophilus</taxon>
    </lineage>
</organism>
<dbReference type="GO" id="GO:0005886">
    <property type="term" value="C:plasma membrane"/>
    <property type="evidence" value="ECO:0007669"/>
    <property type="project" value="UniProtKB-SubCell"/>
</dbReference>
<reference evidence="7 8" key="1">
    <citation type="submission" date="2017-09" db="EMBL/GenBank/DDBJ databases">
        <authorList>
            <person name="Ehlers B."/>
            <person name="Leendertz F.H."/>
        </authorList>
    </citation>
    <scope>NUCLEOTIDE SEQUENCE [LARGE SCALE GENOMIC DNA]</scope>
    <source>
        <strain evidence="7 8">DSM 46844</strain>
    </source>
</reference>
<dbReference type="EMBL" id="OBDO01000011">
    <property type="protein sequence ID" value="SNX98576.1"/>
    <property type="molecule type" value="Genomic_DNA"/>
</dbReference>
<evidence type="ECO:0000256" key="3">
    <source>
        <dbReference type="ARBA" id="ARBA00022989"/>
    </source>
</evidence>
<evidence type="ECO:0000256" key="5">
    <source>
        <dbReference type="SAM" id="Phobius"/>
    </source>
</evidence>
<name>A0A285EKI6_9ACTN</name>
<keyword evidence="4 5" id="KW-0472">Membrane</keyword>
<evidence type="ECO:0000256" key="1">
    <source>
        <dbReference type="ARBA" id="ARBA00004651"/>
    </source>
</evidence>
<keyword evidence="3 5" id="KW-1133">Transmembrane helix</keyword>
<dbReference type="PROSITE" id="PS50850">
    <property type="entry name" value="MFS"/>
    <property type="match status" value="1"/>
</dbReference>
<evidence type="ECO:0000256" key="4">
    <source>
        <dbReference type="ARBA" id="ARBA00023136"/>
    </source>
</evidence>
<feature type="transmembrane region" description="Helical" evidence="5">
    <location>
        <begin position="303"/>
        <end position="326"/>
    </location>
</feature>
<feature type="transmembrane region" description="Helical" evidence="5">
    <location>
        <begin position="53"/>
        <end position="73"/>
    </location>
</feature>